<dbReference type="GO" id="GO:0008654">
    <property type="term" value="P:phospholipid biosynthetic process"/>
    <property type="evidence" value="ECO:0007669"/>
    <property type="project" value="InterPro"/>
</dbReference>
<evidence type="ECO:0008006" key="6">
    <source>
        <dbReference type="Google" id="ProtNLM"/>
    </source>
</evidence>
<dbReference type="InterPro" id="IPR003817">
    <property type="entry name" value="PS_Dcarbxylase"/>
</dbReference>
<evidence type="ECO:0000313" key="4">
    <source>
        <dbReference type="EMBL" id="KAF1846234.1"/>
    </source>
</evidence>
<proteinExistence type="predicted"/>
<keyword evidence="3" id="KW-0812">Transmembrane</keyword>
<reference evidence="4" key="1">
    <citation type="submission" date="2020-01" db="EMBL/GenBank/DDBJ databases">
        <authorList>
            <consortium name="DOE Joint Genome Institute"/>
            <person name="Haridas S."/>
            <person name="Albert R."/>
            <person name="Binder M."/>
            <person name="Bloem J."/>
            <person name="Labutti K."/>
            <person name="Salamov A."/>
            <person name="Andreopoulos B."/>
            <person name="Baker S.E."/>
            <person name="Barry K."/>
            <person name="Bills G."/>
            <person name="Bluhm B.H."/>
            <person name="Cannon C."/>
            <person name="Castanera R."/>
            <person name="Culley D.E."/>
            <person name="Daum C."/>
            <person name="Ezra D."/>
            <person name="Gonzalez J.B."/>
            <person name="Henrissat B."/>
            <person name="Kuo A."/>
            <person name="Liang C."/>
            <person name="Lipzen A."/>
            <person name="Lutzoni F."/>
            <person name="Magnuson J."/>
            <person name="Mondo S."/>
            <person name="Nolan M."/>
            <person name="Ohm R."/>
            <person name="Pangilinan J."/>
            <person name="Park H.-J."/>
            <person name="Ramirez L."/>
            <person name="Alfaro M."/>
            <person name="Sun H."/>
            <person name="Tritt A."/>
            <person name="Yoshinaga Y."/>
            <person name="Zwiers L.-H."/>
            <person name="Turgeon B.G."/>
            <person name="Goodwin S.B."/>
            <person name="Spatafora J.W."/>
            <person name="Crous P.W."/>
            <person name="Grigoriev I.V."/>
        </authorList>
    </citation>
    <scope>NUCLEOTIDE SEQUENCE</scope>
    <source>
        <strain evidence="4">CBS 394.84</strain>
    </source>
</reference>
<name>A0A9P4GJ97_9PLEO</name>
<sequence length="463" mass="51660">MYLDIRTHRQRLQATAGIGQAFLPLPFHIPTTVDPWIQESLVESVFHGNLEPLDRAVETALIANVPQLNDWGITDAKRFLLFASGMLYWAPSEIASGSLIYWVLCLFYWILDQKPLSLEPFSVPIEPSSVGKILPLDDWISRFAVKVGEYMDEPGSISDAAIASFQASPLYHYEEAYVPPEGFPTFNKLFARYLKKGMRPISFPNDDSVVVYPADSTFKGAWPINDVNNPDHEPNTVTVDDTDNQTVTVKHIDWHIKDLLKDSKYAPHFVGGQFMHAFLGPQDYHRQHAPVGGTVLEVNKIHGLAYLEVTAEKSGKLRLRRRLEPRLRKRRTTVNAPDLDFSELDAPDGTGYQFLQTRGLVVIDNPLLGKVAVLPIGMAQVSSVKLVWEPPAGKNYPIYPNATIKKGDEISHFEFGGSDIVLVFEKKACLKILGATGTNDKGKETDKQKYLVGMPLGVSCKGN</sequence>
<dbReference type="GeneID" id="63852231"/>
<feature type="transmembrane region" description="Helical" evidence="3">
    <location>
        <begin position="87"/>
        <end position="111"/>
    </location>
</feature>
<dbReference type="PANTHER" id="PTHR10067">
    <property type="entry name" value="PHOSPHATIDYLSERINE DECARBOXYLASE"/>
    <property type="match status" value="1"/>
</dbReference>
<dbReference type="PANTHER" id="PTHR10067:SF13">
    <property type="entry name" value="PHOSPHATIDYLSERINE DECARBOXYLASE"/>
    <property type="match status" value="1"/>
</dbReference>
<protein>
    <recommendedName>
        <fullName evidence="6">Phosphatidylserine decarboxylase</fullName>
    </recommendedName>
</protein>
<dbReference type="AlphaFoldDB" id="A0A9P4GJ97"/>
<keyword evidence="5" id="KW-1185">Reference proteome</keyword>
<organism evidence="4 5">
    <name type="scientific">Cucurbitaria berberidis CBS 394.84</name>
    <dbReference type="NCBI Taxonomy" id="1168544"/>
    <lineage>
        <taxon>Eukaryota</taxon>
        <taxon>Fungi</taxon>
        <taxon>Dikarya</taxon>
        <taxon>Ascomycota</taxon>
        <taxon>Pezizomycotina</taxon>
        <taxon>Dothideomycetes</taxon>
        <taxon>Pleosporomycetidae</taxon>
        <taxon>Pleosporales</taxon>
        <taxon>Pleosporineae</taxon>
        <taxon>Cucurbitariaceae</taxon>
        <taxon>Cucurbitaria</taxon>
    </lineage>
</organism>
<dbReference type="GO" id="GO:0004609">
    <property type="term" value="F:phosphatidylserine decarboxylase activity"/>
    <property type="evidence" value="ECO:0007669"/>
    <property type="project" value="InterPro"/>
</dbReference>
<dbReference type="Pfam" id="PF02666">
    <property type="entry name" value="PS_Dcarbxylase"/>
    <property type="match status" value="1"/>
</dbReference>
<gene>
    <name evidence="4" type="ORF">K460DRAFT_377501</name>
</gene>
<accession>A0A9P4GJ97</accession>
<evidence type="ECO:0000256" key="1">
    <source>
        <dbReference type="ARBA" id="ARBA00022793"/>
    </source>
</evidence>
<dbReference type="EMBL" id="ML976616">
    <property type="protein sequence ID" value="KAF1846234.1"/>
    <property type="molecule type" value="Genomic_DNA"/>
</dbReference>
<evidence type="ECO:0000256" key="2">
    <source>
        <dbReference type="ARBA" id="ARBA00023239"/>
    </source>
</evidence>
<dbReference type="Proteomes" id="UP000800039">
    <property type="component" value="Unassembled WGS sequence"/>
</dbReference>
<keyword evidence="2" id="KW-0456">Lyase</keyword>
<comment type="caution">
    <text evidence="4">The sequence shown here is derived from an EMBL/GenBank/DDBJ whole genome shotgun (WGS) entry which is preliminary data.</text>
</comment>
<dbReference type="RefSeq" id="XP_040788797.1">
    <property type="nucleotide sequence ID" value="XM_040934980.1"/>
</dbReference>
<dbReference type="OrthoDB" id="5973539at2759"/>
<keyword evidence="1" id="KW-0210">Decarboxylase</keyword>
<keyword evidence="3" id="KW-0472">Membrane</keyword>
<keyword evidence="3" id="KW-1133">Transmembrane helix</keyword>
<evidence type="ECO:0000256" key="3">
    <source>
        <dbReference type="SAM" id="Phobius"/>
    </source>
</evidence>
<evidence type="ECO:0000313" key="5">
    <source>
        <dbReference type="Proteomes" id="UP000800039"/>
    </source>
</evidence>